<dbReference type="CDD" id="cd03820">
    <property type="entry name" value="GT4_AmsD-like"/>
    <property type="match status" value="1"/>
</dbReference>
<name>A0ABW5JPK2_9FLAO</name>
<keyword evidence="3" id="KW-1185">Reference proteome</keyword>
<dbReference type="GO" id="GO:0016757">
    <property type="term" value="F:glycosyltransferase activity"/>
    <property type="evidence" value="ECO:0007669"/>
    <property type="project" value="UniProtKB-KW"/>
</dbReference>
<dbReference type="PANTHER" id="PTHR12526:SF630">
    <property type="entry name" value="GLYCOSYLTRANSFERASE"/>
    <property type="match status" value="1"/>
</dbReference>
<dbReference type="Pfam" id="PF00534">
    <property type="entry name" value="Glycos_transf_1"/>
    <property type="match status" value="1"/>
</dbReference>
<dbReference type="Proteomes" id="UP001597441">
    <property type="component" value="Unassembled WGS sequence"/>
</dbReference>
<reference evidence="3" key="1">
    <citation type="journal article" date="2019" name="Int. J. Syst. Evol. Microbiol.">
        <title>The Global Catalogue of Microorganisms (GCM) 10K type strain sequencing project: providing services to taxonomists for standard genome sequencing and annotation.</title>
        <authorList>
            <consortium name="The Broad Institute Genomics Platform"/>
            <consortium name="The Broad Institute Genome Sequencing Center for Infectious Disease"/>
            <person name="Wu L."/>
            <person name="Ma J."/>
        </authorList>
    </citation>
    <scope>NUCLEOTIDE SEQUENCE [LARGE SCALE GENOMIC DNA]</scope>
    <source>
        <strain evidence="3">KCTC 42903</strain>
    </source>
</reference>
<keyword evidence="2" id="KW-0328">Glycosyltransferase</keyword>
<dbReference type="RefSeq" id="WP_388013664.1">
    <property type="nucleotide sequence ID" value="NZ_JBHUDT010000001.1"/>
</dbReference>
<keyword evidence="2" id="KW-0808">Transferase</keyword>
<proteinExistence type="predicted"/>
<dbReference type="SUPFAM" id="SSF53756">
    <property type="entry name" value="UDP-Glycosyltransferase/glycogen phosphorylase"/>
    <property type="match status" value="1"/>
</dbReference>
<dbReference type="EMBL" id="JBHULK010000001">
    <property type="protein sequence ID" value="MFD2533990.1"/>
    <property type="molecule type" value="Genomic_DNA"/>
</dbReference>
<dbReference type="InterPro" id="IPR001296">
    <property type="entry name" value="Glyco_trans_1"/>
</dbReference>
<accession>A0ABW5JPK2</accession>
<dbReference type="EC" id="2.4.-.-" evidence="2"/>
<dbReference type="PANTHER" id="PTHR12526">
    <property type="entry name" value="GLYCOSYLTRANSFERASE"/>
    <property type="match status" value="1"/>
</dbReference>
<evidence type="ECO:0000313" key="3">
    <source>
        <dbReference type="Proteomes" id="UP001597441"/>
    </source>
</evidence>
<sequence length="365" mass="41864">MKLLYITNQISGAAGLERVLSIKASYLADNLDYEVHILTLNQKNKPLFYNFSDKLIYHDIPIEGNTLAYFFKYIKGIKNTIKKVNPDVISVCDDGLKGFFVPFFTKKTCPMIYERHVSISVEQKQDKTSFFSSLANKLKHKLMLFAAKKYDAFVVLTNGNLKEWDLNNLMVISNPLPFSSEKKSDLNSKTVLAVGRQSYQKGYDRLLKSWQIVNKKHPDWKLDIYGKFDEQLHLRENSQTLGISKSVTFYKPVKNIEDKYKEASIYVMPSRFEGFGMVLIEAMSYGLPCVSFNCPYGPSDIISQYKDGILVENGDIDEFAKSISQLIENESLRRELGKNAQVKATHYLPEKIMAKWDGLFKSLIQ</sequence>
<evidence type="ECO:0000259" key="1">
    <source>
        <dbReference type="Pfam" id="PF00534"/>
    </source>
</evidence>
<gene>
    <name evidence="2" type="ORF">ACFSQS_02650</name>
</gene>
<organism evidence="2 3">
    <name type="scientific">Gelatiniphilus marinus</name>
    <dbReference type="NCBI Taxonomy" id="1759464"/>
    <lineage>
        <taxon>Bacteria</taxon>
        <taxon>Pseudomonadati</taxon>
        <taxon>Bacteroidota</taxon>
        <taxon>Flavobacteriia</taxon>
        <taxon>Flavobacteriales</taxon>
        <taxon>Flavobacteriaceae</taxon>
        <taxon>Gelatiniphilus</taxon>
    </lineage>
</organism>
<dbReference type="Gene3D" id="3.40.50.2000">
    <property type="entry name" value="Glycogen Phosphorylase B"/>
    <property type="match status" value="2"/>
</dbReference>
<comment type="caution">
    <text evidence="2">The sequence shown here is derived from an EMBL/GenBank/DDBJ whole genome shotgun (WGS) entry which is preliminary data.</text>
</comment>
<evidence type="ECO:0000313" key="2">
    <source>
        <dbReference type="EMBL" id="MFD2533990.1"/>
    </source>
</evidence>
<feature type="domain" description="Glycosyl transferase family 1" evidence="1">
    <location>
        <begin position="182"/>
        <end position="341"/>
    </location>
</feature>
<protein>
    <submittedName>
        <fullName evidence="2">Glycosyltransferase family 4 protein</fullName>
        <ecNumber evidence="2">2.4.-.-</ecNumber>
    </submittedName>
</protein>